<protein>
    <submittedName>
        <fullName evidence="3">Uncharacterized protein</fullName>
    </submittedName>
</protein>
<feature type="transmembrane region" description="Helical" evidence="2">
    <location>
        <begin position="75"/>
        <end position="94"/>
    </location>
</feature>
<reference evidence="4" key="1">
    <citation type="submission" date="2016-06" db="EMBL/GenBank/DDBJ databases">
        <authorList>
            <person name="Varghese N."/>
            <person name="Submissions Spin"/>
        </authorList>
    </citation>
    <scope>NUCLEOTIDE SEQUENCE [LARGE SCALE GENOMIC DNA]</scope>
    <source>
        <strain evidence="4">DSM 43817</strain>
    </source>
</reference>
<keyword evidence="2" id="KW-1133">Transmembrane helix</keyword>
<name>A0A1C6TH20_9ACTN</name>
<keyword evidence="2" id="KW-0812">Transmembrane</keyword>
<evidence type="ECO:0000313" key="4">
    <source>
        <dbReference type="Proteomes" id="UP000198959"/>
    </source>
</evidence>
<evidence type="ECO:0000256" key="2">
    <source>
        <dbReference type="SAM" id="Phobius"/>
    </source>
</evidence>
<sequence>MTRVARPIWLTLRQILLLIATVVTCVVLSGLAGMLFSHQRIWAQVVSVLLFLPAVATSMGVWMWREDEADAGGKWLFPLSVCLLAIVIPVIYGLPTLYQDRYGEVVVAVVTEDLGGTAEPGSSQRIRVSEVTTGGDLGLLTLTDERDVRVGDEVRVLADPRDWVRSSDPERRNPGLWTAAYTSGFSGLAGLVVLTSLRAGRDIRRWSNAARHPATGSEDRPPRPARDRRRDETDGIPEDDDFVDDGGDSGDGHGGGGD</sequence>
<dbReference type="EMBL" id="FMHW01000002">
    <property type="protein sequence ID" value="SCL41070.1"/>
    <property type="molecule type" value="Genomic_DNA"/>
</dbReference>
<accession>A0A1C6TH20</accession>
<feature type="transmembrane region" description="Helical" evidence="2">
    <location>
        <begin position="176"/>
        <end position="197"/>
    </location>
</feature>
<dbReference type="Proteomes" id="UP000198959">
    <property type="component" value="Unassembled WGS sequence"/>
</dbReference>
<evidence type="ECO:0000256" key="1">
    <source>
        <dbReference type="SAM" id="MobiDB-lite"/>
    </source>
</evidence>
<dbReference type="RefSeq" id="WP_091650656.1">
    <property type="nucleotide sequence ID" value="NZ_FMHW01000002.1"/>
</dbReference>
<gene>
    <name evidence="3" type="ORF">GA0074692_6127</name>
</gene>
<feature type="transmembrane region" description="Helical" evidence="2">
    <location>
        <begin position="12"/>
        <end position="35"/>
    </location>
</feature>
<proteinExistence type="predicted"/>
<feature type="compositionally biased region" description="Basic and acidic residues" evidence="1">
    <location>
        <begin position="217"/>
        <end position="233"/>
    </location>
</feature>
<feature type="region of interest" description="Disordered" evidence="1">
    <location>
        <begin position="208"/>
        <end position="258"/>
    </location>
</feature>
<feature type="transmembrane region" description="Helical" evidence="2">
    <location>
        <begin position="41"/>
        <end position="63"/>
    </location>
</feature>
<keyword evidence="4" id="KW-1185">Reference proteome</keyword>
<feature type="compositionally biased region" description="Acidic residues" evidence="1">
    <location>
        <begin position="234"/>
        <end position="248"/>
    </location>
</feature>
<keyword evidence="2" id="KW-0472">Membrane</keyword>
<evidence type="ECO:0000313" key="3">
    <source>
        <dbReference type="EMBL" id="SCL41070.1"/>
    </source>
</evidence>
<organism evidence="3 4">
    <name type="scientific">Micromonospora pallida</name>
    <dbReference type="NCBI Taxonomy" id="145854"/>
    <lineage>
        <taxon>Bacteria</taxon>
        <taxon>Bacillati</taxon>
        <taxon>Actinomycetota</taxon>
        <taxon>Actinomycetes</taxon>
        <taxon>Micromonosporales</taxon>
        <taxon>Micromonosporaceae</taxon>
        <taxon>Micromonospora</taxon>
    </lineage>
</organism>
<dbReference type="AlphaFoldDB" id="A0A1C6TH20"/>